<dbReference type="Proteomes" id="UP000000528">
    <property type="component" value="Chromosome"/>
</dbReference>
<dbReference type="GO" id="GO:0005524">
    <property type="term" value="F:ATP binding"/>
    <property type="evidence" value="ECO:0007669"/>
    <property type="project" value="UniProtKB-KW"/>
</dbReference>
<dbReference type="CDD" id="cd16443">
    <property type="entry name" value="LplA"/>
    <property type="match status" value="1"/>
</dbReference>
<dbReference type="UniPathway" id="UPA00537">
    <property type="reaction ID" value="UER00594"/>
</dbReference>
<evidence type="ECO:0000313" key="9">
    <source>
        <dbReference type="EMBL" id="CAC13616.1"/>
    </source>
</evidence>
<dbReference type="Pfam" id="PF10437">
    <property type="entry name" value="Lip_prot_lig_C"/>
    <property type="match status" value="1"/>
</dbReference>
<evidence type="ECO:0000313" key="10">
    <source>
        <dbReference type="Proteomes" id="UP000000528"/>
    </source>
</evidence>
<comment type="catalytic activity">
    <reaction evidence="7">
        <text>L-lysyl-[lipoyl-carrier protein] + (R)-lipoate + ATP = N(6)-[(R)-lipoyl]-L-lysyl-[lipoyl-carrier protein] + AMP + diphosphate + H(+)</text>
        <dbReference type="Rhea" id="RHEA:49288"/>
        <dbReference type="Rhea" id="RHEA-COMP:10500"/>
        <dbReference type="Rhea" id="RHEA-COMP:10502"/>
        <dbReference type="ChEBI" id="CHEBI:15378"/>
        <dbReference type="ChEBI" id="CHEBI:29969"/>
        <dbReference type="ChEBI" id="CHEBI:30616"/>
        <dbReference type="ChEBI" id="CHEBI:33019"/>
        <dbReference type="ChEBI" id="CHEBI:83088"/>
        <dbReference type="ChEBI" id="CHEBI:83099"/>
        <dbReference type="ChEBI" id="CHEBI:456215"/>
        <dbReference type="EC" id="6.3.1.20"/>
    </reaction>
</comment>
<evidence type="ECO:0000256" key="2">
    <source>
        <dbReference type="ARBA" id="ARBA00005124"/>
    </source>
</evidence>
<dbReference type="GO" id="GO:0005737">
    <property type="term" value="C:cytoplasm"/>
    <property type="evidence" value="ECO:0007669"/>
    <property type="project" value="TreeGrafter"/>
</dbReference>
<proteinExistence type="predicted"/>
<evidence type="ECO:0000256" key="7">
    <source>
        <dbReference type="ARBA" id="ARBA00048037"/>
    </source>
</evidence>
<dbReference type="InterPro" id="IPR019491">
    <property type="entry name" value="Lipoate_protein_ligase_C"/>
</dbReference>
<dbReference type="EC" id="6.3.1.20" evidence="3"/>
<keyword evidence="10" id="KW-1185">Reference proteome</keyword>
<dbReference type="STRING" id="272635.gene:17577044"/>
<dbReference type="Gene3D" id="3.30.930.10">
    <property type="entry name" value="Bira Bifunctional Protein, Domain 2"/>
    <property type="match status" value="1"/>
</dbReference>
<accession>Q98QC3</accession>
<evidence type="ECO:0000256" key="5">
    <source>
        <dbReference type="ARBA" id="ARBA00022741"/>
    </source>
</evidence>
<dbReference type="Pfam" id="PF21948">
    <property type="entry name" value="LplA-B_cat"/>
    <property type="match status" value="1"/>
</dbReference>
<dbReference type="InterPro" id="IPR004562">
    <property type="entry name" value="LipoylTrfase_LipoateP_Ligase"/>
</dbReference>
<reference evidence="9 10" key="1">
    <citation type="journal article" date="2001" name="Nucleic Acids Res.">
        <title>The complete genome sequence of the murine respiratory pathogen Mycoplasma pulmonis.</title>
        <authorList>
            <person name="Chambaud I."/>
            <person name="Heilig R."/>
            <person name="Ferris S."/>
            <person name="Barbe V."/>
            <person name="Samson D."/>
            <person name="Galisson F."/>
            <person name="Moszer I."/>
            <person name="Dybvig K."/>
            <person name="Wroblewski H."/>
            <person name="Viari A."/>
            <person name="Rocha E.P.C."/>
            <person name="Blanchard A."/>
        </authorList>
    </citation>
    <scope>NUCLEOTIDE SEQUENCE [LARGE SCALE GENOMIC DNA]</scope>
    <source>
        <strain evidence="9 10">UAB CTIP</strain>
    </source>
</reference>
<feature type="domain" description="BPL/LPL catalytic" evidence="8">
    <location>
        <begin position="31"/>
        <end position="226"/>
    </location>
</feature>
<dbReference type="SUPFAM" id="SSF55681">
    <property type="entry name" value="Class II aaRS and biotin synthetases"/>
    <property type="match status" value="1"/>
</dbReference>
<dbReference type="PROSITE" id="PS51733">
    <property type="entry name" value="BPL_LPL_CATALYTIC"/>
    <property type="match status" value="1"/>
</dbReference>
<dbReference type="GO" id="GO:0016979">
    <property type="term" value="F:lipoate-protein ligase activity"/>
    <property type="evidence" value="ECO:0007669"/>
    <property type="project" value="UniProtKB-EC"/>
</dbReference>
<dbReference type="GO" id="GO:0009249">
    <property type="term" value="P:protein lipoylation"/>
    <property type="evidence" value="ECO:0007669"/>
    <property type="project" value="InterPro"/>
</dbReference>
<protein>
    <recommendedName>
        <fullName evidence="3">lipoate--protein ligase</fullName>
        <ecNumber evidence="3">6.3.1.20</ecNumber>
    </recommendedName>
</protein>
<dbReference type="BioCyc" id="MPUL272635:G1GT6-448-MONOMER"/>
<dbReference type="Gene3D" id="3.30.390.50">
    <property type="entry name" value="CO dehydrogenase flavoprotein, C-terminal domain"/>
    <property type="match status" value="1"/>
</dbReference>
<evidence type="ECO:0000259" key="8">
    <source>
        <dbReference type="PROSITE" id="PS51733"/>
    </source>
</evidence>
<dbReference type="InterPro" id="IPR004143">
    <property type="entry name" value="BPL_LPL_catalytic"/>
</dbReference>
<name>Q98QC3_MYCPU</name>
<dbReference type="eggNOG" id="COG0095">
    <property type="taxonomic scope" value="Bacteria"/>
</dbReference>
<keyword evidence="5" id="KW-0547">Nucleotide-binding</keyword>
<keyword evidence="4 9" id="KW-0436">Ligase</keyword>
<evidence type="ECO:0000256" key="1">
    <source>
        <dbReference type="ARBA" id="ARBA00005085"/>
    </source>
</evidence>
<dbReference type="SUPFAM" id="SSF82649">
    <property type="entry name" value="SufE/NifU"/>
    <property type="match status" value="1"/>
</dbReference>
<comment type="pathway">
    <text evidence="1">Protein modification; protein lipoylation via exogenous pathway; protein N(6)-(lipoyl)lysine from lipoate: step 2/2.</text>
</comment>
<dbReference type="PANTHER" id="PTHR12561:SF3">
    <property type="entry name" value="LIPOYLTRANSFERASE 1, MITOCHONDRIAL"/>
    <property type="match status" value="1"/>
</dbReference>
<dbReference type="RefSeq" id="WP_010925244.1">
    <property type="nucleotide sequence ID" value="NC_002771.1"/>
</dbReference>
<evidence type="ECO:0000256" key="6">
    <source>
        <dbReference type="ARBA" id="ARBA00022840"/>
    </source>
</evidence>
<dbReference type="InterPro" id="IPR045864">
    <property type="entry name" value="aa-tRNA-synth_II/BPL/LPL"/>
</dbReference>
<comment type="pathway">
    <text evidence="2">Protein modification; protein lipoylation via exogenous pathway; protein N(6)-(lipoyl)lysine from lipoate: step 1/2.</text>
</comment>
<evidence type="ECO:0000256" key="4">
    <source>
        <dbReference type="ARBA" id="ARBA00022598"/>
    </source>
</evidence>
<dbReference type="EMBL" id="AL445564">
    <property type="protein sequence ID" value="CAC13616.1"/>
    <property type="molecule type" value="Genomic_DNA"/>
</dbReference>
<dbReference type="GO" id="GO:0017118">
    <property type="term" value="F:lipoyltransferase activity"/>
    <property type="evidence" value="ECO:0007669"/>
    <property type="project" value="TreeGrafter"/>
</dbReference>
<organism evidence="10">
    <name type="scientific">Mycoplasmopsis pulmonis (strain UAB CTIP)</name>
    <name type="common">Mycoplasma pulmonis</name>
    <dbReference type="NCBI Taxonomy" id="272635"/>
    <lineage>
        <taxon>Bacteria</taxon>
        <taxon>Bacillati</taxon>
        <taxon>Mycoplasmatota</taxon>
        <taxon>Mycoplasmoidales</taxon>
        <taxon>Metamycoplasmataceae</taxon>
        <taxon>Mycoplasmopsis</taxon>
    </lineage>
</organism>
<evidence type="ECO:0000256" key="3">
    <source>
        <dbReference type="ARBA" id="ARBA00012367"/>
    </source>
</evidence>
<dbReference type="PANTHER" id="PTHR12561">
    <property type="entry name" value="LIPOATE-PROTEIN LIGASE"/>
    <property type="match status" value="1"/>
</dbReference>
<dbReference type="HOGENOM" id="CLU_022986_0_2_14"/>
<dbReference type="NCBIfam" id="TIGR00545">
    <property type="entry name" value="lipoyltrans"/>
    <property type="match status" value="1"/>
</dbReference>
<dbReference type="KEGG" id="mpu:MYPU_4430"/>
<dbReference type="PIR" id="C90567">
    <property type="entry name" value="C90567"/>
</dbReference>
<dbReference type="AlphaFoldDB" id="Q98QC3"/>
<gene>
    <name evidence="9" type="ordered locus">MYPU_4430</name>
</gene>
<sequence length="344" mass="40294">MYLIEPIRNGKYIKDGAYAMALQAYALTHLKLERTAIFPYICDAHIQIGYFQNPEVEVNFPYLKEHNIPIVRRRTGGGAIYIDDKSVNICWLYPFNSENNKNIFGNYQKFYEPIVEILKELGVKNLVYSGKNDLHINGKKVSGAAMMLQDDYIYGGYSLLWNLDFEAIGEVLRPSKAKIKSKSIESVRQRVDYISQYVDDKYKNLSSQEFKKLVLDKLSKYHEEKIEIYELSEQDWKNIDELVEKRYKNWDWTFGLSPRYEFNREARFDIGTFGISLKVDQGKIQACKISGDFFAKENLQIIEKALLQKRLIKEELMDALKDIDFQNFFFKPIDPEKIVDLILS</sequence>
<keyword evidence="6" id="KW-0067">ATP-binding</keyword>